<keyword evidence="7" id="KW-0489">Methyltransferase</keyword>
<dbReference type="EMBL" id="JBHUIW010000007">
    <property type="protein sequence ID" value="MFD2182161.1"/>
    <property type="molecule type" value="Genomic_DNA"/>
</dbReference>
<reference evidence="8" key="1">
    <citation type="journal article" date="2019" name="Int. J. Syst. Evol. Microbiol.">
        <title>The Global Catalogue of Microorganisms (GCM) 10K type strain sequencing project: providing services to taxonomists for standard genome sequencing and annotation.</title>
        <authorList>
            <consortium name="The Broad Institute Genomics Platform"/>
            <consortium name="The Broad Institute Genome Sequencing Center for Infectious Disease"/>
            <person name="Wu L."/>
            <person name="Ma J."/>
        </authorList>
    </citation>
    <scope>NUCLEOTIDE SEQUENCE [LARGE SCALE GENOMIC DNA]</scope>
    <source>
        <strain evidence="8">CGMCC 1.6774</strain>
    </source>
</reference>
<dbReference type="EC" id="2.1.1.100" evidence="7"/>
<dbReference type="Gene3D" id="1.20.120.1630">
    <property type="match status" value="1"/>
</dbReference>
<comment type="subcellular location">
    <subcellularLocation>
        <location evidence="1">Endomembrane system</location>
        <topology evidence="1">Multi-pass membrane protein</topology>
    </subcellularLocation>
</comment>
<name>A0ABW5AHL5_9BRAD</name>
<keyword evidence="3 6" id="KW-1133">Transmembrane helix</keyword>
<organism evidence="7 8">
    <name type="scientific">Rhodoplanes azumiensis</name>
    <dbReference type="NCBI Taxonomy" id="1897628"/>
    <lineage>
        <taxon>Bacteria</taxon>
        <taxon>Pseudomonadati</taxon>
        <taxon>Pseudomonadota</taxon>
        <taxon>Alphaproteobacteria</taxon>
        <taxon>Hyphomicrobiales</taxon>
        <taxon>Nitrobacteraceae</taxon>
        <taxon>Rhodoplanes</taxon>
    </lineage>
</organism>
<dbReference type="Proteomes" id="UP001597314">
    <property type="component" value="Unassembled WGS sequence"/>
</dbReference>
<accession>A0ABW5AHL5</accession>
<evidence type="ECO:0000256" key="2">
    <source>
        <dbReference type="ARBA" id="ARBA00022692"/>
    </source>
</evidence>
<dbReference type="GO" id="GO:0004671">
    <property type="term" value="F:protein C-terminal S-isoprenylcysteine carboxyl O-methyltransferase activity"/>
    <property type="evidence" value="ECO:0007669"/>
    <property type="project" value="UniProtKB-EC"/>
</dbReference>
<evidence type="ECO:0000256" key="6">
    <source>
        <dbReference type="SAM" id="Phobius"/>
    </source>
</evidence>
<dbReference type="GO" id="GO:0032259">
    <property type="term" value="P:methylation"/>
    <property type="evidence" value="ECO:0007669"/>
    <property type="project" value="UniProtKB-KW"/>
</dbReference>
<sequence>MAEGPDATLEGGREPPAAGLPDKAGVIAPPPVIAAVTLALAAGLEQVWPSGTGLVGLGGRLAVAAVLALAGGALAVAGERRFAQAGTDALPWRPATALVTEGIYRHMRNPMYVGLGLLLLGLAVGFDSVWLLVLIGPAAIILHHGVVLREERYLARKFGAPYRCFLAEVPRYGWPPRRP</sequence>
<feature type="transmembrane region" description="Helical" evidence="6">
    <location>
        <begin position="115"/>
        <end position="142"/>
    </location>
</feature>
<evidence type="ECO:0000313" key="7">
    <source>
        <dbReference type="EMBL" id="MFD2182161.1"/>
    </source>
</evidence>
<gene>
    <name evidence="7" type="ORF">ACFSOX_08355</name>
</gene>
<evidence type="ECO:0000313" key="8">
    <source>
        <dbReference type="Proteomes" id="UP001597314"/>
    </source>
</evidence>
<evidence type="ECO:0000256" key="4">
    <source>
        <dbReference type="ARBA" id="ARBA00023136"/>
    </source>
</evidence>
<evidence type="ECO:0000256" key="1">
    <source>
        <dbReference type="ARBA" id="ARBA00004127"/>
    </source>
</evidence>
<evidence type="ECO:0000256" key="3">
    <source>
        <dbReference type="ARBA" id="ARBA00022989"/>
    </source>
</evidence>
<dbReference type="EC" id="2.1.1.334" evidence="7"/>
<evidence type="ECO:0000256" key="5">
    <source>
        <dbReference type="SAM" id="MobiDB-lite"/>
    </source>
</evidence>
<feature type="region of interest" description="Disordered" evidence="5">
    <location>
        <begin position="1"/>
        <end position="21"/>
    </location>
</feature>
<keyword evidence="4 6" id="KW-0472">Membrane</keyword>
<keyword evidence="2 6" id="KW-0812">Transmembrane</keyword>
<dbReference type="Pfam" id="PF04191">
    <property type="entry name" value="PEMT"/>
    <property type="match status" value="1"/>
</dbReference>
<dbReference type="RefSeq" id="WP_378477343.1">
    <property type="nucleotide sequence ID" value="NZ_JBHUIW010000007.1"/>
</dbReference>
<keyword evidence="7" id="KW-0808">Transferase</keyword>
<dbReference type="InterPro" id="IPR007318">
    <property type="entry name" value="Phopholipid_MeTrfase"/>
</dbReference>
<proteinExistence type="predicted"/>
<feature type="transmembrane region" description="Helical" evidence="6">
    <location>
        <begin position="57"/>
        <end position="77"/>
    </location>
</feature>
<protein>
    <submittedName>
        <fullName evidence="7">Methyltransferase family protein</fullName>
        <ecNumber evidence="7">2.1.1.100</ecNumber>
        <ecNumber evidence="7">2.1.1.334</ecNumber>
    </submittedName>
</protein>
<keyword evidence="8" id="KW-1185">Reference proteome</keyword>
<comment type="caution">
    <text evidence="7">The sequence shown here is derived from an EMBL/GenBank/DDBJ whole genome shotgun (WGS) entry which is preliminary data.</text>
</comment>